<dbReference type="EMBL" id="CP089984">
    <property type="protein sequence ID" value="WXB20179.1"/>
    <property type="molecule type" value="Genomic_DNA"/>
</dbReference>
<keyword evidence="2" id="KW-1185">Reference proteome</keyword>
<dbReference type="InterPro" id="IPR019089">
    <property type="entry name" value="Cas_GSU0054"/>
</dbReference>
<reference evidence="1 2" key="1">
    <citation type="submission" date="2021-12" db="EMBL/GenBank/DDBJ databases">
        <title>Discovery of the Pendulisporaceae a myxobacterial family with distinct sporulation behavior and unique specialized metabolism.</title>
        <authorList>
            <person name="Garcia R."/>
            <person name="Popoff A."/>
            <person name="Bader C.D."/>
            <person name="Loehr J."/>
            <person name="Walesch S."/>
            <person name="Walt C."/>
            <person name="Boldt J."/>
            <person name="Bunk B."/>
            <person name="Haeckl F.J.F.P.J."/>
            <person name="Gunesch A.P."/>
            <person name="Birkelbach J."/>
            <person name="Nuebel U."/>
            <person name="Pietschmann T."/>
            <person name="Bach T."/>
            <person name="Mueller R."/>
        </authorList>
    </citation>
    <scope>NUCLEOTIDE SEQUENCE [LARGE SCALE GENOMIC DNA]</scope>
    <source>
        <strain evidence="1 2">MSr11954</strain>
    </source>
</reference>
<dbReference type="Proteomes" id="UP001370348">
    <property type="component" value="Chromosome"/>
</dbReference>
<evidence type="ECO:0000313" key="1">
    <source>
        <dbReference type="EMBL" id="WXB20179.1"/>
    </source>
</evidence>
<dbReference type="RefSeq" id="WP_394829785.1">
    <property type="nucleotide sequence ID" value="NZ_CP089984.1"/>
</dbReference>
<sequence>MEYLLGRAVASDVSQRDAAEWPPHPSRLFSALVDALADVRVDSSDEHARCEAALRWLEKLPAPEIAASIDDDVSCRTMVKHWVPINDETVERLRSAPLVEQRKRQERFFPAIIPAKPVVTFIWPSVEPENEHARALDRLVERVPYLGHSSSLVRMTRRSDAPPPTLAPSLDGNHILRVPGPGRLDRLNAVHQLRKSDTLVQPPKGREVAYGRIRPARPYGPYGAARIVTVGGVTLGLEHMASLIVRYREALLSLLGDNAPEVLTGHSGRGIPAARTHIAYVPLANIDHEFADGTIKGIAVVLPREIADDELLRLDVAMSRLRTLHFGSLGNIAVGARHREDGRRSLDFRRYARAATTWVSVTPVALSLHPKPKKGLSEEQVVLKDLARLGLPQPVELYLQDVAFLRGAPRARDVLRRGVSSVRGRLLRHVHVRFPCEVEGPLLLGAARHMGLGLLLPRGNS</sequence>
<name>A0ABZ2MCD3_9BACT</name>
<proteinExistence type="predicted"/>
<protein>
    <submittedName>
        <fullName evidence="1">Type I-U CRISPR-associated protein Csb2</fullName>
    </submittedName>
</protein>
<organism evidence="1 2">
    <name type="scientific">Pendulispora albinea</name>
    <dbReference type="NCBI Taxonomy" id="2741071"/>
    <lineage>
        <taxon>Bacteria</taxon>
        <taxon>Pseudomonadati</taxon>
        <taxon>Myxococcota</taxon>
        <taxon>Myxococcia</taxon>
        <taxon>Myxococcales</taxon>
        <taxon>Sorangiineae</taxon>
        <taxon>Pendulisporaceae</taxon>
        <taxon>Pendulispora</taxon>
    </lineage>
</organism>
<accession>A0ABZ2MCD3</accession>
<dbReference type="Pfam" id="PF09609">
    <property type="entry name" value="Cas_GSU0054"/>
    <property type="match status" value="1"/>
</dbReference>
<dbReference type="NCBIfam" id="TIGR02165">
    <property type="entry name" value="cas5_6_GSU0054"/>
    <property type="match status" value="1"/>
</dbReference>
<gene>
    <name evidence="1" type="primary">csb2</name>
    <name evidence="1" type="ORF">LZC94_12105</name>
</gene>
<evidence type="ECO:0000313" key="2">
    <source>
        <dbReference type="Proteomes" id="UP001370348"/>
    </source>
</evidence>